<feature type="transmembrane region" description="Helical" evidence="1">
    <location>
        <begin position="291"/>
        <end position="309"/>
    </location>
</feature>
<comment type="caution">
    <text evidence="2">The sequence shown here is derived from an EMBL/GenBank/DDBJ whole genome shotgun (WGS) entry which is preliminary data.</text>
</comment>
<sequence length="390" mass="40722">MLAVSISVPQSGATINAAIADHVPVAELIPHLVAQECDMQPGQHWVLSRSMNVIRPEHTLKDAEVRPGELLTLDVLTTPQPHTEAVDQLTGPVGSNPAPWVAAGIVSLFSIRAEPLFHPLAHHTGEQLGLATANAPLNLTTIALLLLTALAAVCAAAGSLVDKRYTYVAALLGFGLGLNINVLCACVCAALLVWRPGPARVVTITAAIFAALNVVPGLTLLLALISLTFSGQIAIAVARIKLPRVPATGLFQEPVPSSSGNVIQIHSALVVALCTVIVACIYQLIPWGSSPSWWLVALALTTAMVGLSARGARPIHAVAVVTMAALILLWVAIHVNFGAVIFLVLLAPAITVRSPMAGRLIDVLESASFALAIPLALHSTGLFEWIRGIG</sequence>
<keyword evidence="1" id="KW-0472">Membrane</keyword>
<accession>A0ABR9ZIA4</accession>
<keyword evidence="1" id="KW-0812">Transmembrane</keyword>
<feature type="transmembrane region" description="Helical" evidence="1">
    <location>
        <begin position="321"/>
        <end position="347"/>
    </location>
</feature>
<keyword evidence="3" id="KW-1185">Reference proteome</keyword>
<gene>
    <name evidence="2" type="ORF">IRY30_02380</name>
</gene>
<protein>
    <recommendedName>
        <fullName evidence="4">Type VII secretion integral membrane protein EccD</fullName>
    </recommendedName>
</protein>
<evidence type="ECO:0000313" key="2">
    <source>
        <dbReference type="EMBL" id="MBF4552929.1"/>
    </source>
</evidence>
<feature type="transmembrane region" description="Helical" evidence="1">
    <location>
        <begin position="206"/>
        <end position="229"/>
    </location>
</feature>
<dbReference type="Pfam" id="PF08817">
    <property type="entry name" value="YukD"/>
    <property type="match status" value="1"/>
</dbReference>
<organism evidence="2 3">
    <name type="scientific">Corynebacterium suicordis DSM 45110</name>
    <dbReference type="NCBI Taxonomy" id="1121369"/>
    <lineage>
        <taxon>Bacteria</taxon>
        <taxon>Bacillati</taxon>
        <taxon>Actinomycetota</taxon>
        <taxon>Actinomycetes</taxon>
        <taxon>Mycobacteriales</taxon>
        <taxon>Corynebacteriaceae</taxon>
        <taxon>Corynebacterium</taxon>
    </lineage>
</organism>
<feature type="transmembrane region" description="Helical" evidence="1">
    <location>
        <begin position="168"/>
        <end position="194"/>
    </location>
</feature>
<evidence type="ECO:0008006" key="4">
    <source>
        <dbReference type="Google" id="ProtNLM"/>
    </source>
</evidence>
<feature type="transmembrane region" description="Helical" evidence="1">
    <location>
        <begin position="142"/>
        <end position="161"/>
    </location>
</feature>
<dbReference type="RefSeq" id="WP_194555796.1">
    <property type="nucleotide sequence ID" value="NZ_JADKMY010000001.1"/>
</dbReference>
<evidence type="ECO:0000256" key="1">
    <source>
        <dbReference type="SAM" id="Phobius"/>
    </source>
</evidence>
<dbReference type="Proteomes" id="UP000635902">
    <property type="component" value="Unassembled WGS sequence"/>
</dbReference>
<dbReference type="Gene3D" id="3.10.20.90">
    <property type="entry name" value="Phosphatidylinositol 3-kinase Catalytic Subunit, Chain A, domain 1"/>
    <property type="match status" value="1"/>
</dbReference>
<dbReference type="EMBL" id="JADKMY010000001">
    <property type="protein sequence ID" value="MBF4552929.1"/>
    <property type="molecule type" value="Genomic_DNA"/>
</dbReference>
<feature type="transmembrane region" description="Helical" evidence="1">
    <location>
        <begin position="265"/>
        <end position="285"/>
    </location>
</feature>
<evidence type="ECO:0000313" key="3">
    <source>
        <dbReference type="Proteomes" id="UP000635902"/>
    </source>
</evidence>
<proteinExistence type="predicted"/>
<feature type="transmembrane region" description="Helical" evidence="1">
    <location>
        <begin position="367"/>
        <end position="386"/>
    </location>
</feature>
<reference evidence="2 3" key="1">
    <citation type="submission" date="2020-10" db="EMBL/GenBank/DDBJ databases">
        <title>Novel species in genus Corynebacterium.</title>
        <authorList>
            <person name="Zhang G."/>
        </authorList>
    </citation>
    <scope>NUCLEOTIDE SEQUENCE [LARGE SCALE GENOMIC DNA]</scope>
    <source>
        <strain evidence="2 3">DSM 45110</strain>
    </source>
</reference>
<name>A0ABR9ZIA4_9CORY</name>
<keyword evidence="1" id="KW-1133">Transmembrane helix</keyword>
<dbReference type="InterPro" id="IPR024962">
    <property type="entry name" value="YukD-like"/>
</dbReference>